<evidence type="ECO:0000259" key="2">
    <source>
        <dbReference type="Pfam" id="PF08241"/>
    </source>
</evidence>
<keyword evidence="3" id="KW-0808">Transferase</keyword>
<dbReference type="STRING" id="105351.A0A401KZ09"/>
<evidence type="ECO:0000256" key="1">
    <source>
        <dbReference type="SAM" id="MobiDB-lite"/>
    </source>
</evidence>
<sequence length="622" mass="69914">MASSTNSTHGERVSHTVGCLPELSEVRSAEENWTGLTDPALRRKLQNRLNQRIYRRRRRAKPAANTVELDTSPTTSGRAGGLPASEDQYERMEQEFTNSAASSEERENAFASPKSGIQPPKSIHQMNGAEILQIMAQYEASARKDYALGSPRIDQLLTLIQFNVFRALVDNTSALGFTMDWLDEEAMSPWCATVSECQVSLCPMSLRPTLLQKEIPHHPWIDLFPIPKMRDNLLQRYGDFDENALCNDLVDFYEVSNDETCLIVWTTPWHPTGWEVSENFLRKWNWVVKGCDDLAKSTNYWRRLRGEDPLDFDTGLQGVGLSDPTFRCYTTGQATRYAENRLGYPAELYDLVLRYHAESNGKFKTLLDVGCGPGNATRDLAPHFECAMGIDPGLEMIQTAQRLGGVTKSNSPIEFQVATAEDCAKIENFHNGVDLLVSAMAAHWFSMEDFWKSAAKIVNPGGTVALWTCASLYCHPSTPHAAEVQNALFHLERDILKPYELPPNRLSSDLYDNLVLPWHLDPPITVFPMSEYRRLEWDRGGILSDGKDFFVRAKETSLEGLGTSLGTASMVTRWRAAYPQEAGTDMDCVNLTLAEIKKALGDNWCGELQLGHSTVILLFKRR</sequence>
<dbReference type="InterPro" id="IPR029063">
    <property type="entry name" value="SAM-dependent_MTases_sf"/>
</dbReference>
<dbReference type="EMBL" id="BDHI01000021">
    <property type="protein sequence ID" value="GCB24536.1"/>
    <property type="molecule type" value="Genomic_DNA"/>
</dbReference>
<proteinExistence type="predicted"/>
<reference evidence="3 4" key="1">
    <citation type="submission" date="2016-09" db="EMBL/GenBank/DDBJ databases">
        <title>Aspergillus awamori IFM 58123T.</title>
        <authorList>
            <person name="Kusuya Y."/>
            <person name="Shimizu M."/>
            <person name="Takahashi H."/>
            <person name="Yaguchi T."/>
        </authorList>
    </citation>
    <scope>NUCLEOTIDE SEQUENCE [LARGE SCALE GENOMIC DNA]</scope>
    <source>
        <strain evidence="3 4">IFM 58123</strain>
    </source>
</reference>
<dbReference type="InterPro" id="IPR021833">
    <property type="entry name" value="DUF3425"/>
</dbReference>
<accession>A0A401KZ09</accession>
<feature type="compositionally biased region" description="Polar residues" evidence="1">
    <location>
        <begin position="68"/>
        <end position="77"/>
    </location>
</feature>
<dbReference type="InterPro" id="IPR013216">
    <property type="entry name" value="Methyltransf_11"/>
</dbReference>
<feature type="region of interest" description="Disordered" evidence="1">
    <location>
        <begin position="57"/>
        <end position="122"/>
    </location>
</feature>
<name>A0A401KZ09_ASPAW</name>
<dbReference type="Proteomes" id="UP000286921">
    <property type="component" value="Unassembled WGS sequence"/>
</dbReference>
<keyword evidence="3" id="KW-0489">Methyltransferase</keyword>
<dbReference type="Pfam" id="PF08241">
    <property type="entry name" value="Methyltransf_11"/>
    <property type="match status" value="1"/>
</dbReference>
<dbReference type="SUPFAM" id="SSF53335">
    <property type="entry name" value="S-adenosyl-L-methionine-dependent methyltransferases"/>
    <property type="match status" value="1"/>
</dbReference>
<keyword evidence="4" id="KW-1185">Reference proteome</keyword>
<dbReference type="GO" id="GO:0032259">
    <property type="term" value="P:methylation"/>
    <property type="evidence" value="ECO:0007669"/>
    <property type="project" value="UniProtKB-KW"/>
</dbReference>
<protein>
    <submittedName>
        <fullName evidence="3">Probable S-adenosylmethionine-dependent methyltransferase CRG1</fullName>
    </submittedName>
</protein>
<dbReference type="AlphaFoldDB" id="A0A401KZ09"/>
<dbReference type="PANTHER" id="PTHR38116">
    <property type="entry name" value="CHROMOSOME 7, WHOLE GENOME SHOTGUN SEQUENCE"/>
    <property type="match status" value="1"/>
</dbReference>
<organism evidence="3 4">
    <name type="scientific">Aspergillus awamori</name>
    <name type="common">Black koji mold</name>
    <dbReference type="NCBI Taxonomy" id="105351"/>
    <lineage>
        <taxon>Eukaryota</taxon>
        <taxon>Fungi</taxon>
        <taxon>Dikarya</taxon>
        <taxon>Ascomycota</taxon>
        <taxon>Pezizomycotina</taxon>
        <taxon>Eurotiomycetes</taxon>
        <taxon>Eurotiomycetidae</taxon>
        <taxon>Eurotiales</taxon>
        <taxon>Aspergillaceae</taxon>
        <taxon>Aspergillus</taxon>
    </lineage>
</organism>
<dbReference type="CDD" id="cd02440">
    <property type="entry name" value="AdoMet_MTases"/>
    <property type="match status" value="1"/>
</dbReference>
<evidence type="ECO:0000313" key="3">
    <source>
        <dbReference type="EMBL" id="GCB24536.1"/>
    </source>
</evidence>
<dbReference type="Pfam" id="PF11905">
    <property type="entry name" value="DUF3425"/>
    <property type="match status" value="1"/>
</dbReference>
<evidence type="ECO:0000313" key="4">
    <source>
        <dbReference type="Proteomes" id="UP000286921"/>
    </source>
</evidence>
<gene>
    <name evidence="3" type="ORF">AAWM_07421</name>
</gene>
<dbReference type="Gene3D" id="3.40.50.150">
    <property type="entry name" value="Vaccinia Virus protein VP39"/>
    <property type="match status" value="1"/>
</dbReference>
<dbReference type="GO" id="GO:0008757">
    <property type="term" value="F:S-adenosylmethionine-dependent methyltransferase activity"/>
    <property type="evidence" value="ECO:0007669"/>
    <property type="project" value="InterPro"/>
</dbReference>
<feature type="domain" description="Methyltransferase type 11" evidence="2">
    <location>
        <begin position="367"/>
        <end position="465"/>
    </location>
</feature>
<comment type="caution">
    <text evidence="3">The sequence shown here is derived from an EMBL/GenBank/DDBJ whole genome shotgun (WGS) entry which is preliminary data.</text>
</comment>
<dbReference type="PANTHER" id="PTHR38116:SF1">
    <property type="entry name" value="BZIP DOMAIN-CONTAINING PROTEIN"/>
    <property type="match status" value="1"/>
</dbReference>